<accession>A0ABQ9EJZ1</accession>
<reference evidence="1 2" key="1">
    <citation type="submission" date="2022-12" db="EMBL/GenBank/DDBJ databases">
        <title>Chromosome-level genome of Tegillarca granosa.</title>
        <authorList>
            <person name="Kim J."/>
        </authorList>
    </citation>
    <scope>NUCLEOTIDE SEQUENCE [LARGE SCALE GENOMIC DNA]</scope>
    <source>
        <strain evidence="1">Teg-2019</strain>
        <tissue evidence="1">Adductor muscle</tissue>
    </source>
</reference>
<evidence type="ECO:0000313" key="2">
    <source>
        <dbReference type="Proteomes" id="UP001217089"/>
    </source>
</evidence>
<gene>
    <name evidence="1" type="ORF">KUTeg_017794</name>
</gene>
<evidence type="ECO:0000313" key="1">
    <source>
        <dbReference type="EMBL" id="KAJ8304211.1"/>
    </source>
</evidence>
<keyword evidence="2" id="KW-1185">Reference proteome</keyword>
<dbReference type="EMBL" id="JARBDR010000903">
    <property type="protein sequence ID" value="KAJ8304211.1"/>
    <property type="molecule type" value="Genomic_DNA"/>
</dbReference>
<sequence length="127" mass="14760">MADAQVQVKYVQTKRGHKSLVHNGYRYNDLLEVSFENVLCNSYTHNGIIVKFGHLHNHQPEHEQLKGRSCSSAHHYEEAVSKLRTPEWDDDMHHMVEQLPTFHSCKTSYIHQTVQLSPTVALCYKMN</sequence>
<protein>
    <submittedName>
        <fullName evidence="1">Uncharacterized protein</fullName>
    </submittedName>
</protein>
<proteinExistence type="predicted"/>
<dbReference type="Proteomes" id="UP001217089">
    <property type="component" value="Unassembled WGS sequence"/>
</dbReference>
<organism evidence="1 2">
    <name type="scientific">Tegillarca granosa</name>
    <name type="common">Malaysian cockle</name>
    <name type="synonym">Anadara granosa</name>
    <dbReference type="NCBI Taxonomy" id="220873"/>
    <lineage>
        <taxon>Eukaryota</taxon>
        <taxon>Metazoa</taxon>
        <taxon>Spiralia</taxon>
        <taxon>Lophotrochozoa</taxon>
        <taxon>Mollusca</taxon>
        <taxon>Bivalvia</taxon>
        <taxon>Autobranchia</taxon>
        <taxon>Pteriomorphia</taxon>
        <taxon>Arcoida</taxon>
        <taxon>Arcoidea</taxon>
        <taxon>Arcidae</taxon>
        <taxon>Tegillarca</taxon>
    </lineage>
</organism>
<comment type="caution">
    <text evidence="1">The sequence shown here is derived from an EMBL/GenBank/DDBJ whole genome shotgun (WGS) entry which is preliminary data.</text>
</comment>
<name>A0ABQ9EJZ1_TEGGR</name>